<dbReference type="Pfam" id="PF13419">
    <property type="entry name" value="HAD_2"/>
    <property type="match status" value="1"/>
</dbReference>
<keyword evidence="2" id="KW-1185">Reference proteome</keyword>
<dbReference type="Proteomes" id="UP001183388">
    <property type="component" value="Unassembled WGS sequence"/>
</dbReference>
<dbReference type="PANTHER" id="PTHR43434:SF1">
    <property type="entry name" value="PHOSPHOGLYCOLATE PHOSPHATASE"/>
    <property type="match status" value="1"/>
</dbReference>
<dbReference type="InterPro" id="IPR041492">
    <property type="entry name" value="HAD_2"/>
</dbReference>
<proteinExistence type="predicted"/>
<organism evidence="1 2">
    <name type="scientific">Streptomyces boetiae</name>
    <dbReference type="NCBI Taxonomy" id="3075541"/>
    <lineage>
        <taxon>Bacteria</taxon>
        <taxon>Bacillati</taxon>
        <taxon>Actinomycetota</taxon>
        <taxon>Actinomycetes</taxon>
        <taxon>Kitasatosporales</taxon>
        <taxon>Streptomycetaceae</taxon>
        <taxon>Streptomyces</taxon>
    </lineage>
</organism>
<dbReference type="RefSeq" id="WP_311629958.1">
    <property type="nucleotide sequence ID" value="NZ_JAVREN010000009.1"/>
</dbReference>
<sequence length="231" mass="23809">MMQPKGALADSLSGVRLVLVDFDGPFCSVFAGIPADEVSARLRQQLSGAGHPLSPAWEAEPDPLALLSRIAGDAPALVPEADKLLTELETEAAGLARPNEDVERVLEACAHTGRSVAVVSNNSGASIRAYLAQHALTSRVAQVYGRVPGDPASMKPSPRLLLDAMGDVPPAACVFLGDAVRDVEAGHAAGVATIGYANKERKKRSLADAGAVAVVTSLLPVADALYGKDVG</sequence>
<reference evidence="2" key="1">
    <citation type="submission" date="2023-07" db="EMBL/GenBank/DDBJ databases">
        <title>30 novel species of actinomycetes from the DSMZ collection.</title>
        <authorList>
            <person name="Nouioui I."/>
        </authorList>
    </citation>
    <scope>NUCLEOTIDE SEQUENCE [LARGE SCALE GENOMIC DNA]</scope>
    <source>
        <strain evidence="2">DSM 44917</strain>
    </source>
</reference>
<dbReference type="PANTHER" id="PTHR43434">
    <property type="entry name" value="PHOSPHOGLYCOLATE PHOSPHATASE"/>
    <property type="match status" value="1"/>
</dbReference>
<evidence type="ECO:0000313" key="1">
    <source>
        <dbReference type="EMBL" id="MDT0307014.1"/>
    </source>
</evidence>
<dbReference type="InterPro" id="IPR036412">
    <property type="entry name" value="HAD-like_sf"/>
</dbReference>
<protein>
    <submittedName>
        <fullName evidence="1">HAD hydrolase-like protein</fullName>
    </submittedName>
</protein>
<accession>A0ABU2L631</accession>
<dbReference type="SUPFAM" id="SSF56784">
    <property type="entry name" value="HAD-like"/>
    <property type="match status" value="1"/>
</dbReference>
<evidence type="ECO:0000313" key="2">
    <source>
        <dbReference type="Proteomes" id="UP001183388"/>
    </source>
</evidence>
<name>A0ABU2L631_9ACTN</name>
<dbReference type="CDD" id="cd01427">
    <property type="entry name" value="HAD_like"/>
    <property type="match status" value="1"/>
</dbReference>
<dbReference type="EMBL" id="JAVREN010000009">
    <property type="protein sequence ID" value="MDT0307014.1"/>
    <property type="molecule type" value="Genomic_DNA"/>
</dbReference>
<dbReference type="InterPro" id="IPR023214">
    <property type="entry name" value="HAD_sf"/>
</dbReference>
<comment type="caution">
    <text evidence="1">The sequence shown here is derived from an EMBL/GenBank/DDBJ whole genome shotgun (WGS) entry which is preliminary data.</text>
</comment>
<dbReference type="InterPro" id="IPR050155">
    <property type="entry name" value="HAD-like_hydrolase_sf"/>
</dbReference>
<dbReference type="Gene3D" id="3.40.50.1000">
    <property type="entry name" value="HAD superfamily/HAD-like"/>
    <property type="match status" value="1"/>
</dbReference>
<gene>
    <name evidence="1" type="ORF">RM780_08565</name>
</gene>